<dbReference type="CDD" id="cd01098">
    <property type="entry name" value="PAN_AP_plant"/>
    <property type="match status" value="1"/>
</dbReference>
<dbReference type="InterPro" id="IPR036426">
    <property type="entry name" value="Bulb-type_lectin_dom_sf"/>
</dbReference>
<dbReference type="InterPro" id="IPR051343">
    <property type="entry name" value="G-type_lectin_kinases/EP1-like"/>
</dbReference>
<dbReference type="AlphaFoldDB" id="A0ABD1RC80"/>
<dbReference type="CDD" id="cd00028">
    <property type="entry name" value="B_lectin"/>
    <property type="match status" value="1"/>
</dbReference>
<comment type="caution">
    <text evidence="5">The sequence shown here is derived from an EMBL/GenBank/DDBJ whole genome shotgun (WGS) entry which is preliminary data.</text>
</comment>
<dbReference type="FunFam" id="2.90.10.10:FF:000041">
    <property type="entry name" value="Uncharacterized protein"/>
    <property type="match status" value="1"/>
</dbReference>
<keyword evidence="2" id="KW-0325">Glycoprotein</keyword>
<evidence type="ECO:0000313" key="5">
    <source>
        <dbReference type="EMBL" id="KAL2486032.1"/>
    </source>
</evidence>
<dbReference type="SUPFAM" id="SSF51110">
    <property type="entry name" value="alpha-D-mannose-specific plant lectins"/>
    <property type="match status" value="2"/>
</dbReference>
<proteinExistence type="predicted"/>
<evidence type="ECO:0000256" key="1">
    <source>
        <dbReference type="ARBA" id="ARBA00022729"/>
    </source>
</evidence>
<dbReference type="FunFam" id="2.90.10.10:FF:000013">
    <property type="entry name" value="G-type lectin S-receptor-like serine/threonine-protein kinase LECRK1"/>
    <property type="match status" value="1"/>
</dbReference>
<keyword evidence="1 3" id="KW-0732">Signal</keyword>
<feature type="signal peptide" evidence="3">
    <location>
        <begin position="1"/>
        <end position="23"/>
    </location>
</feature>
<accession>A0ABD1RC80</accession>
<evidence type="ECO:0000313" key="6">
    <source>
        <dbReference type="Proteomes" id="UP001604336"/>
    </source>
</evidence>
<keyword evidence="6" id="KW-1185">Reference proteome</keyword>
<gene>
    <name evidence="5" type="ORF">Adt_30788</name>
</gene>
<dbReference type="PANTHER" id="PTHR47976">
    <property type="entry name" value="G-TYPE LECTIN S-RECEPTOR-LIKE SERINE/THREONINE-PROTEIN KINASE SD2-5"/>
    <property type="match status" value="1"/>
</dbReference>
<feature type="domain" description="Bulb-type lectin" evidence="4">
    <location>
        <begin position="26"/>
        <end position="147"/>
    </location>
</feature>
<dbReference type="PANTHER" id="PTHR47976:SF108">
    <property type="entry name" value="G-TYPE LECTIN S-RECEPTOR-LIKE SERINE_THREONINE-PROTEIN KINASE LECRK1"/>
    <property type="match status" value="1"/>
</dbReference>
<dbReference type="PROSITE" id="PS50927">
    <property type="entry name" value="BULB_LECTIN"/>
    <property type="match status" value="1"/>
</dbReference>
<name>A0ABD1RC80_9LAMI</name>
<reference evidence="6" key="1">
    <citation type="submission" date="2024-07" db="EMBL/GenBank/DDBJ databases">
        <title>Two chromosome-level genome assemblies of Korean endemic species Abeliophyllum distichum and Forsythia ovata (Oleaceae).</title>
        <authorList>
            <person name="Jang H."/>
        </authorList>
    </citation>
    <scope>NUCLEOTIDE SEQUENCE [LARGE SCALE GENOMIC DNA]</scope>
</reference>
<dbReference type="Gene3D" id="2.90.10.10">
    <property type="entry name" value="Bulb-type lectin domain"/>
    <property type="match status" value="2"/>
</dbReference>
<evidence type="ECO:0000256" key="3">
    <source>
        <dbReference type="SAM" id="SignalP"/>
    </source>
</evidence>
<dbReference type="Proteomes" id="UP001604336">
    <property type="component" value="Unassembled WGS sequence"/>
</dbReference>
<protein>
    <submittedName>
        <fullName evidence="5">Receptor-like protein kinase 1</fullName>
    </submittedName>
</protein>
<evidence type="ECO:0000256" key="2">
    <source>
        <dbReference type="ARBA" id="ARBA00023180"/>
    </source>
</evidence>
<dbReference type="EMBL" id="JBFOLK010000009">
    <property type="protein sequence ID" value="KAL2486032.1"/>
    <property type="molecule type" value="Genomic_DNA"/>
</dbReference>
<sequence length="433" mass="48120">MAFAVSSIMLFVLLFLLPLSATSQPYRNVTLGSSLTANNANSTWLSPSGEFAFGFQQIIQGGYLLAIWFNKIPERTIVWSANRDNLVQEGSKVQLYGDGRFELSDPRGQQIWAATLSSVGLTYGAMLDTGNFVLANNSSVVLWQSFDEPTDTLLPTQPLNQDGRLVSSFSKTNYSSGRFLFTLQTDGNLVSYTRNFPMDDVIFAYWSTQTMGSGFQVIFNQSGYIFLVAKNGSVLNFVASNAVPTSQFYQRAILDYDGVLRHYVYPKYALSEGGRAMAWSTMDFIPSNICTRITQSTGSGACGFNSFCSLGTDQMPNCDCPVGYSVVDPNDRMSGCKPKFAAQNCDEKARETDLFSFIAMPNTDWPLSDYAYFHPVTEDWCRQVCLDDCFCTVAIYRDGNCWKKKYPLSNGRVDSNVGGKALIKIRNNDATMY</sequence>
<dbReference type="InterPro" id="IPR001480">
    <property type="entry name" value="Bulb-type_lectin_dom"/>
</dbReference>
<dbReference type="SMART" id="SM00108">
    <property type="entry name" value="B_lectin"/>
    <property type="match status" value="1"/>
</dbReference>
<evidence type="ECO:0000259" key="4">
    <source>
        <dbReference type="PROSITE" id="PS50927"/>
    </source>
</evidence>
<dbReference type="Pfam" id="PF01453">
    <property type="entry name" value="B_lectin"/>
    <property type="match status" value="1"/>
</dbReference>
<organism evidence="5 6">
    <name type="scientific">Abeliophyllum distichum</name>
    <dbReference type="NCBI Taxonomy" id="126358"/>
    <lineage>
        <taxon>Eukaryota</taxon>
        <taxon>Viridiplantae</taxon>
        <taxon>Streptophyta</taxon>
        <taxon>Embryophyta</taxon>
        <taxon>Tracheophyta</taxon>
        <taxon>Spermatophyta</taxon>
        <taxon>Magnoliopsida</taxon>
        <taxon>eudicotyledons</taxon>
        <taxon>Gunneridae</taxon>
        <taxon>Pentapetalae</taxon>
        <taxon>asterids</taxon>
        <taxon>lamiids</taxon>
        <taxon>Lamiales</taxon>
        <taxon>Oleaceae</taxon>
        <taxon>Forsythieae</taxon>
        <taxon>Abeliophyllum</taxon>
    </lineage>
</organism>
<feature type="chain" id="PRO_5044757414" evidence="3">
    <location>
        <begin position="24"/>
        <end position="433"/>
    </location>
</feature>